<protein>
    <recommendedName>
        <fullName evidence="4">Prepilin-type N-terminal cleavage/methylation domain-containing protein</fullName>
    </recommendedName>
</protein>
<accession>A0A554X2F1</accession>
<dbReference type="Pfam" id="PF07963">
    <property type="entry name" value="N_methyl"/>
    <property type="match status" value="1"/>
</dbReference>
<proteinExistence type="predicted"/>
<dbReference type="OrthoDB" id="5496259at2"/>
<feature type="transmembrane region" description="Helical" evidence="1">
    <location>
        <begin position="25"/>
        <end position="47"/>
    </location>
</feature>
<gene>
    <name evidence="2" type="ORF">Ttaiw_02103</name>
</gene>
<evidence type="ECO:0000313" key="3">
    <source>
        <dbReference type="Proteomes" id="UP000317763"/>
    </source>
</evidence>
<keyword evidence="1" id="KW-0472">Membrane</keyword>
<dbReference type="RefSeq" id="WP_043698524.1">
    <property type="nucleotide sequence ID" value="NZ_CP083911.1"/>
</dbReference>
<dbReference type="EMBL" id="VJOM01000027">
    <property type="protein sequence ID" value="TSE30012.1"/>
    <property type="molecule type" value="Genomic_DNA"/>
</dbReference>
<dbReference type="InterPro" id="IPR012902">
    <property type="entry name" value="N_methyl_site"/>
</dbReference>
<evidence type="ECO:0000313" key="2">
    <source>
        <dbReference type="EMBL" id="TSE30012.1"/>
    </source>
</evidence>
<dbReference type="Proteomes" id="UP000317763">
    <property type="component" value="Unassembled WGS sequence"/>
</dbReference>
<evidence type="ECO:0008006" key="4">
    <source>
        <dbReference type="Google" id="ProtNLM"/>
    </source>
</evidence>
<keyword evidence="1" id="KW-1133">Transmembrane helix</keyword>
<organism evidence="2 3">
    <name type="scientific">Tepidimonas taiwanensis</name>
    <dbReference type="NCBI Taxonomy" id="307486"/>
    <lineage>
        <taxon>Bacteria</taxon>
        <taxon>Pseudomonadati</taxon>
        <taxon>Pseudomonadota</taxon>
        <taxon>Betaproteobacteria</taxon>
        <taxon>Burkholderiales</taxon>
        <taxon>Tepidimonas</taxon>
    </lineage>
</organism>
<reference evidence="2 3" key="1">
    <citation type="submission" date="2019-07" db="EMBL/GenBank/DDBJ databases">
        <title>Tepidimonas taiwanensis I1-1 draft genome.</title>
        <authorList>
            <person name="Da Costa M.S."/>
            <person name="Froufe H.J.C."/>
            <person name="Egas C."/>
            <person name="Albuquerque L."/>
        </authorList>
    </citation>
    <scope>NUCLEOTIDE SEQUENCE [LARGE SCALE GENOMIC DNA]</scope>
    <source>
        <strain evidence="2 3">I1-1</strain>
    </source>
</reference>
<evidence type="ECO:0000256" key="1">
    <source>
        <dbReference type="SAM" id="Phobius"/>
    </source>
</evidence>
<keyword evidence="3" id="KW-1185">Reference proteome</keyword>
<dbReference type="STRING" id="307486.GCA_000807215_00231"/>
<keyword evidence="1" id="KW-0812">Transmembrane</keyword>
<dbReference type="AlphaFoldDB" id="A0A554X2F1"/>
<dbReference type="NCBIfam" id="TIGR02532">
    <property type="entry name" value="IV_pilin_GFxxxE"/>
    <property type="match status" value="1"/>
</dbReference>
<name>A0A554X2F1_9BURK</name>
<comment type="caution">
    <text evidence="2">The sequence shown here is derived from an EMBL/GenBank/DDBJ whole genome shotgun (WGS) entry which is preliminary data.</text>
</comment>
<sequence length="296" mass="31499">MSTHDTRKCTRITPLARPRGRGFSLVELLVALAIASVMILAVAGYAIGVRESSTQTVNTARNEDVTRLITELVARDIRSAGYSPCGTRANLAANGQTIEVFGPNPALPAPFTGLNNAMRIESAVLVRYANPDTVADVTVNGNTATLAAIPAAFNDASGYRNTDVLVCDTTERAVRTNVTNVNGNDIVLANSPNVSPTSRHRLAVIEERLWIYGSNDAARDCSANRCSIFLARAVTQNGASVVTREEYGTDVCPLTFQPDNAGNPQSVQLLGASRLNVNSNALNGCRGLNLTVARRN</sequence>
<dbReference type="PROSITE" id="PS00409">
    <property type="entry name" value="PROKAR_NTER_METHYL"/>
    <property type="match status" value="1"/>
</dbReference>